<dbReference type="PROSITE" id="PS51192">
    <property type="entry name" value="HELICASE_ATP_BIND_1"/>
    <property type="match status" value="1"/>
</dbReference>
<dbReference type="Gene3D" id="2.40.10.170">
    <property type="match status" value="1"/>
</dbReference>
<dbReference type="GO" id="GO:0000716">
    <property type="term" value="P:transcription-coupled nucleotide-excision repair, DNA damage recognition"/>
    <property type="evidence" value="ECO:0007669"/>
    <property type="project" value="UniProtKB-UniRule"/>
</dbReference>
<keyword evidence="14" id="KW-1185">Reference proteome</keyword>
<keyword evidence="3 9" id="KW-0227">DNA damage</keyword>
<keyword evidence="1 9" id="KW-0963">Cytoplasm</keyword>
<keyword evidence="5" id="KW-0347">Helicase</keyword>
<dbReference type="Pfam" id="PF03461">
    <property type="entry name" value="TRCF"/>
    <property type="match status" value="1"/>
</dbReference>
<dbReference type="EMBL" id="CP036265">
    <property type="protein sequence ID" value="QDT15842.1"/>
    <property type="molecule type" value="Genomic_DNA"/>
</dbReference>
<dbReference type="Pfam" id="PF02559">
    <property type="entry name" value="CarD_TRCF_RID"/>
    <property type="match status" value="1"/>
</dbReference>
<evidence type="ECO:0000256" key="6">
    <source>
        <dbReference type="ARBA" id="ARBA00022840"/>
    </source>
</evidence>
<keyword evidence="4 9" id="KW-0378">Hydrolase</keyword>
<comment type="similarity">
    <text evidence="9">In the N-terminal section; belongs to the UvrB family.</text>
</comment>
<gene>
    <name evidence="9 13" type="primary">mfd</name>
    <name evidence="13" type="ORF">CA12_19370</name>
</gene>
<evidence type="ECO:0000256" key="10">
    <source>
        <dbReference type="SAM" id="MobiDB-lite"/>
    </source>
</evidence>
<dbReference type="NCBIfam" id="TIGR00580">
    <property type="entry name" value="mfd"/>
    <property type="match status" value="1"/>
</dbReference>
<reference evidence="13 14" key="1">
    <citation type="submission" date="2019-02" db="EMBL/GenBank/DDBJ databases">
        <title>Deep-cultivation of Planctomycetes and their phenomic and genomic characterization uncovers novel biology.</title>
        <authorList>
            <person name="Wiegand S."/>
            <person name="Jogler M."/>
            <person name="Boedeker C."/>
            <person name="Pinto D."/>
            <person name="Vollmers J."/>
            <person name="Rivas-Marin E."/>
            <person name="Kohn T."/>
            <person name="Peeters S.H."/>
            <person name="Heuer A."/>
            <person name="Rast P."/>
            <person name="Oberbeckmann S."/>
            <person name="Bunk B."/>
            <person name="Jeske O."/>
            <person name="Meyerdierks A."/>
            <person name="Storesund J.E."/>
            <person name="Kallscheuer N."/>
            <person name="Luecker S."/>
            <person name="Lage O.M."/>
            <person name="Pohl T."/>
            <person name="Merkel B.J."/>
            <person name="Hornburger P."/>
            <person name="Mueller R.-W."/>
            <person name="Bruemmer F."/>
            <person name="Labrenz M."/>
            <person name="Spormann A.M."/>
            <person name="Op den Camp H."/>
            <person name="Overmann J."/>
            <person name="Amann R."/>
            <person name="Jetten M.S.M."/>
            <person name="Mascher T."/>
            <person name="Medema M.H."/>
            <person name="Devos D.P."/>
            <person name="Kaster A.-K."/>
            <person name="Ovreas L."/>
            <person name="Rohde M."/>
            <person name="Galperin M.Y."/>
            <person name="Jogler C."/>
        </authorList>
    </citation>
    <scope>NUCLEOTIDE SEQUENCE [LARGE SCALE GENOMIC DNA]</scope>
    <source>
        <strain evidence="13 14">CA12</strain>
    </source>
</reference>
<dbReference type="InterPro" id="IPR047112">
    <property type="entry name" value="RecG/Mfd"/>
</dbReference>
<dbReference type="InterPro" id="IPR005118">
    <property type="entry name" value="TRCF_C"/>
</dbReference>
<evidence type="ECO:0000256" key="4">
    <source>
        <dbReference type="ARBA" id="ARBA00022801"/>
    </source>
</evidence>
<dbReference type="GO" id="GO:0016787">
    <property type="term" value="F:hydrolase activity"/>
    <property type="evidence" value="ECO:0007669"/>
    <property type="project" value="UniProtKB-KW"/>
</dbReference>
<dbReference type="Pfam" id="PF00271">
    <property type="entry name" value="Helicase_C"/>
    <property type="match status" value="1"/>
</dbReference>
<dbReference type="GO" id="GO:0005524">
    <property type="term" value="F:ATP binding"/>
    <property type="evidence" value="ECO:0007669"/>
    <property type="project" value="UniProtKB-UniRule"/>
</dbReference>
<comment type="function">
    <text evidence="9">Couples transcription and DNA repair by recognizing RNA polymerase (RNAP) stalled at DNA lesions. Mediates ATP-dependent release of RNAP and its truncated transcript from the DNA, and recruitment of nucleotide excision repair machinery to the damaged site.</text>
</comment>
<dbReference type="PANTHER" id="PTHR47964:SF1">
    <property type="entry name" value="ATP-DEPENDENT DNA HELICASE HOMOLOG RECG, CHLOROPLASTIC"/>
    <property type="match status" value="1"/>
</dbReference>
<evidence type="ECO:0000259" key="12">
    <source>
        <dbReference type="PROSITE" id="PS51194"/>
    </source>
</evidence>
<dbReference type="HAMAP" id="MF_00969">
    <property type="entry name" value="TRCF"/>
    <property type="match status" value="1"/>
</dbReference>
<feature type="compositionally biased region" description="Low complexity" evidence="10">
    <location>
        <begin position="267"/>
        <end position="278"/>
    </location>
</feature>
<dbReference type="EC" id="3.6.4.-" evidence="9"/>
<dbReference type="InterPro" id="IPR037235">
    <property type="entry name" value="TRCF-like_C_D7"/>
</dbReference>
<feature type="domain" description="Helicase C-terminal" evidence="12">
    <location>
        <begin position="794"/>
        <end position="948"/>
    </location>
</feature>
<dbReference type="SMART" id="SM01058">
    <property type="entry name" value="CarD_TRCF"/>
    <property type="match status" value="1"/>
</dbReference>
<dbReference type="GO" id="GO:0003678">
    <property type="term" value="F:DNA helicase activity"/>
    <property type="evidence" value="ECO:0007669"/>
    <property type="project" value="TreeGrafter"/>
</dbReference>
<dbReference type="InterPro" id="IPR011545">
    <property type="entry name" value="DEAD/DEAH_box_helicase_dom"/>
</dbReference>
<dbReference type="SUPFAM" id="SSF143517">
    <property type="entry name" value="TRCF domain-like"/>
    <property type="match status" value="1"/>
</dbReference>
<dbReference type="CDD" id="cd17991">
    <property type="entry name" value="DEXHc_TRCF"/>
    <property type="match status" value="1"/>
</dbReference>
<dbReference type="InterPro" id="IPR004576">
    <property type="entry name" value="Mfd"/>
</dbReference>
<protein>
    <recommendedName>
        <fullName evidence="9">Transcription-repair-coupling factor</fullName>
        <shortName evidence="9">TRCF</shortName>
        <ecNumber evidence="9">3.6.4.-</ecNumber>
    </recommendedName>
</protein>
<dbReference type="Pfam" id="PF17757">
    <property type="entry name" value="UvrB_inter"/>
    <property type="match status" value="1"/>
</dbReference>
<name>A0A517P904_9PLAN</name>
<evidence type="ECO:0000256" key="3">
    <source>
        <dbReference type="ARBA" id="ARBA00022763"/>
    </source>
</evidence>
<dbReference type="SMART" id="SM00490">
    <property type="entry name" value="HELICc"/>
    <property type="match status" value="1"/>
</dbReference>
<organism evidence="13 14">
    <name type="scientific">Alienimonas californiensis</name>
    <dbReference type="NCBI Taxonomy" id="2527989"/>
    <lineage>
        <taxon>Bacteria</taxon>
        <taxon>Pseudomonadati</taxon>
        <taxon>Planctomycetota</taxon>
        <taxon>Planctomycetia</taxon>
        <taxon>Planctomycetales</taxon>
        <taxon>Planctomycetaceae</taxon>
        <taxon>Alienimonas</taxon>
    </lineage>
</organism>
<dbReference type="Gene3D" id="3.30.2060.10">
    <property type="entry name" value="Penicillin-binding protein 1b domain"/>
    <property type="match status" value="1"/>
</dbReference>
<dbReference type="Proteomes" id="UP000318741">
    <property type="component" value="Chromosome"/>
</dbReference>
<dbReference type="GO" id="GO:0005737">
    <property type="term" value="C:cytoplasm"/>
    <property type="evidence" value="ECO:0007669"/>
    <property type="project" value="UniProtKB-SubCell"/>
</dbReference>
<keyword evidence="6 9" id="KW-0067">ATP-binding</keyword>
<evidence type="ECO:0000256" key="9">
    <source>
        <dbReference type="HAMAP-Rule" id="MF_00969"/>
    </source>
</evidence>
<dbReference type="KEGG" id="acaf:CA12_19370"/>
<dbReference type="Gene3D" id="3.40.50.11180">
    <property type="match status" value="1"/>
</dbReference>
<evidence type="ECO:0000313" key="13">
    <source>
        <dbReference type="EMBL" id="QDT15842.1"/>
    </source>
</evidence>
<dbReference type="InterPro" id="IPR014001">
    <property type="entry name" value="Helicase_ATP-bd"/>
</dbReference>
<dbReference type="GO" id="GO:0006355">
    <property type="term" value="P:regulation of DNA-templated transcription"/>
    <property type="evidence" value="ECO:0007669"/>
    <property type="project" value="UniProtKB-UniRule"/>
</dbReference>
<proteinExistence type="inferred from homology"/>
<evidence type="ECO:0000256" key="8">
    <source>
        <dbReference type="ARBA" id="ARBA00023204"/>
    </source>
</evidence>
<dbReference type="SUPFAM" id="SSF52540">
    <property type="entry name" value="P-loop containing nucleoside triphosphate hydrolases"/>
    <property type="match status" value="4"/>
</dbReference>
<dbReference type="AlphaFoldDB" id="A0A517P904"/>
<dbReference type="GO" id="GO:0003684">
    <property type="term" value="F:damaged DNA binding"/>
    <property type="evidence" value="ECO:0007669"/>
    <property type="project" value="InterPro"/>
</dbReference>
<comment type="subcellular location">
    <subcellularLocation>
        <location evidence="9">Cytoplasm</location>
    </subcellularLocation>
</comment>
<dbReference type="Gene3D" id="3.40.50.300">
    <property type="entry name" value="P-loop containing nucleotide triphosphate hydrolases"/>
    <property type="match status" value="2"/>
</dbReference>
<dbReference type="PANTHER" id="PTHR47964">
    <property type="entry name" value="ATP-DEPENDENT DNA HELICASE HOMOLOG RECG, CHLOROPLASTIC"/>
    <property type="match status" value="1"/>
</dbReference>
<evidence type="ECO:0000256" key="5">
    <source>
        <dbReference type="ARBA" id="ARBA00022806"/>
    </source>
</evidence>
<evidence type="ECO:0000256" key="2">
    <source>
        <dbReference type="ARBA" id="ARBA00022741"/>
    </source>
</evidence>
<comment type="similarity">
    <text evidence="9">In the C-terminal section; belongs to the helicase family. RecG subfamily.</text>
</comment>
<sequence>MPATRRRGGTFPSAAPAVSAPAVGSLADLPGLLLRDAQFAPVAAALARGDGAALEGAWAGSAAAAIAGLVQSEEAGGVGRPLLVVTARVAGTDHFAADVAAMLGEDAVGRSVALFPARDGLTAAPDPADPVFAARAGALNRIEDEDSARRPRVLVAPIQALMQPVPSKEARAAATRTLSVGEEADPEELMRWLADRGLERVPRIEMPGEFSLHGGIFDVWPAGETDPLRVEFAFDEVDSLRTFDPVSQRKIEGLERARLTCLPAPRPDAAGGAPPAGDGEPGGDERAIGTASLLDSLPAEYAVALLDLAEITDEGKHYLNRLDDPRGLYTVRTVLARCTQRPSVTLARIGASSYETTGRLRVEAVEKFAGPKGQAIEQLDLVLGEGERALIACHNAGELKRLGELIAEVEAENGPALAERVTLCVGELTAGFRLVDHGLLVLTDHELFGRAGVRTGGGPRRPAESRAIDNFLDLSDGDLIVHLTHGIGRFRGLKALDQRGQKEEHLELEFAGDVRVFVPASLIHLVQKYVGATKAAPKLSKLGTLGWSKKKKQAADAVEDMAADMLRMQAARQSEPGLPHAEPTDYVEEFAAAFPYEPTPDQASAFGEIQADLSLPRPMDRLICGDVGYGKTEVAMRAAFRAVDGGRQVAVLVPTTVLCEQHARSFAERMAEFPITVESLSRFRTRREQKQVLKGLKEGTVDVVIGTHRLVSPDIKFADLGLLVIDEEQRFGVDVKEALKQIRLQVDVLTLSATPIPRTLHMSLLGLRDISNLTTPPQGRQPIETRVTRWDDAMIRHALIRELNRGGQAYFVHNRVQDIERVRDRVLQIVPEATAGIVHGQMPPTQVEETMAEFVRGRIDILLATTIIESGLDVPNANTMFIHEADRYGLADLHQLRGRVGRHHNRAYCYLLLKEGRMLTDVAAKRLKAIEEYSELGAGFKIAMRDLEIRGAGNILGTEQSGQINAVGYELYCQLLENAVRTLKGEPIRKPLAVNVDLPISAFLPDGYVPPGRTKLEVYRKLSNVRGTPELAEFAEELKDRFGPPPAPVGRLLAVKRLQLACRDWSFTDVKIEDGYVRFNYEDADKMTELKGRLKRNLRVADRRTAYIPLPDPAATDEALLEDLMRFLG</sequence>
<dbReference type="PROSITE" id="PS51194">
    <property type="entry name" value="HELICASE_CTER"/>
    <property type="match status" value="1"/>
</dbReference>
<dbReference type="InterPro" id="IPR036101">
    <property type="entry name" value="CarD-like/TRCF_RID_sf"/>
</dbReference>
<keyword evidence="2 9" id="KW-0547">Nucleotide-binding</keyword>
<accession>A0A517P904</accession>
<evidence type="ECO:0000256" key="7">
    <source>
        <dbReference type="ARBA" id="ARBA00023125"/>
    </source>
</evidence>
<dbReference type="Pfam" id="PF00270">
    <property type="entry name" value="DEAD"/>
    <property type="match status" value="1"/>
</dbReference>
<keyword evidence="8 9" id="KW-0234">DNA repair</keyword>
<dbReference type="SMART" id="SM00982">
    <property type="entry name" value="TRCF"/>
    <property type="match status" value="1"/>
</dbReference>
<dbReference type="InterPro" id="IPR003711">
    <property type="entry name" value="CarD-like/TRCF_RID"/>
</dbReference>
<evidence type="ECO:0000256" key="1">
    <source>
        <dbReference type="ARBA" id="ARBA00022490"/>
    </source>
</evidence>
<dbReference type="InterPro" id="IPR041471">
    <property type="entry name" value="UvrB_inter"/>
</dbReference>
<feature type="domain" description="Helicase ATP-binding" evidence="11">
    <location>
        <begin position="612"/>
        <end position="773"/>
    </location>
</feature>
<dbReference type="InterPro" id="IPR001650">
    <property type="entry name" value="Helicase_C-like"/>
</dbReference>
<keyword evidence="7 9" id="KW-0238">DNA-binding</keyword>
<dbReference type="OrthoDB" id="9804325at2"/>
<feature type="region of interest" description="Disordered" evidence="10">
    <location>
        <begin position="263"/>
        <end position="288"/>
    </location>
</feature>
<dbReference type="SMART" id="SM00487">
    <property type="entry name" value="DEXDc"/>
    <property type="match status" value="1"/>
</dbReference>
<evidence type="ECO:0000313" key="14">
    <source>
        <dbReference type="Proteomes" id="UP000318741"/>
    </source>
</evidence>
<dbReference type="Gene3D" id="3.90.1150.50">
    <property type="entry name" value="Transcription-repair-coupling factor, D7 domain"/>
    <property type="match status" value="1"/>
</dbReference>
<dbReference type="RefSeq" id="WP_145358737.1">
    <property type="nucleotide sequence ID" value="NZ_CP036265.1"/>
</dbReference>
<dbReference type="SUPFAM" id="SSF141259">
    <property type="entry name" value="CarD-like"/>
    <property type="match status" value="1"/>
</dbReference>
<evidence type="ECO:0000259" key="11">
    <source>
        <dbReference type="PROSITE" id="PS51192"/>
    </source>
</evidence>
<dbReference type="InterPro" id="IPR027417">
    <property type="entry name" value="P-loop_NTPase"/>
</dbReference>